<sequence length="111" mass="12903">MRRVSRERKGSFDDGNPDTTNLYAGNLTPTVTEEFLEIANKSKIIACEAAVLMYLQAEFGKYGEIMWSMYEEERARKRNCGFVSFYVRRNADDARINLDNKELREVEFSLT</sequence>
<accession>A0ACC0WJL5</accession>
<protein>
    <submittedName>
        <fullName evidence="1">Uncharacterized protein</fullName>
    </submittedName>
</protein>
<organism evidence="1 2">
    <name type="scientific">Peronosclerospora sorghi</name>
    <dbReference type="NCBI Taxonomy" id="230839"/>
    <lineage>
        <taxon>Eukaryota</taxon>
        <taxon>Sar</taxon>
        <taxon>Stramenopiles</taxon>
        <taxon>Oomycota</taxon>
        <taxon>Peronosporomycetes</taxon>
        <taxon>Peronosporales</taxon>
        <taxon>Peronosporaceae</taxon>
        <taxon>Peronosclerospora</taxon>
    </lineage>
</organism>
<reference evidence="1 2" key="1">
    <citation type="journal article" date="2022" name="bioRxiv">
        <title>The genome of the oomycete Peronosclerospora sorghi, a cosmopolitan pathogen of maize and sorghum, is inflated with dispersed pseudogenes.</title>
        <authorList>
            <person name="Fletcher K."/>
            <person name="Martin F."/>
            <person name="Isakeit T."/>
            <person name="Cavanaugh K."/>
            <person name="Magill C."/>
            <person name="Michelmore R."/>
        </authorList>
    </citation>
    <scope>NUCLEOTIDE SEQUENCE [LARGE SCALE GENOMIC DNA]</scope>
    <source>
        <strain evidence="1">P6</strain>
    </source>
</reference>
<proteinExistence type="predicted"/>
<comment type="caution">
    <text evidence="1">The sequence shown here is derived from an EMBL/GenBank/DDBJ whole genome shotgun (WGS) entry which is preliminary data.</text>
</comment>
<keyword evidence="2" id="KW-1185">Reference proteome</keyword>
<evidence type="ECO:0000313" key="2">
    <source>
        <dbReference type="Proteomes" id="UP001163321"/>
    </source>
</evidence>
<name>A0ACC0WJL5_9STRA</name>
<evidence type="ECO:0000313" key="1">
    <source>
        <dbReference type="EMBL" id="KAI9918214.1"/>
    </source>
</evidence>
<dbReference type="Proteomes" id="UP001163321">
    <property type="component" value="Chromosome 12"/>
</dbReference>
<dbReference type="EMBL" id="CM047591">
    <property type="protein sequence ID" value="KAI9918214.1"/>
    <property type="molecule type" value="Genomic_DNA"/>
</dbReference>
<gene>
    <name evidence="1" type="ORF">PsorP6_011308</name>
</gene>